<dbReference type="PIRSF" id="PIRSF019083">
    <property type="entry name" value="UCP019083_VanZ"/>
    <property type="match status" value="1"/>
</dbReference>
<gene>
    <name evidence="3" type="ORF">G9U52_08810</name>
</gene>
<feature type="transmembrane region" description="Helical" evidence="1">
    <location>
        <begin position="147"/>
        <end position="166"/>
    </location>
</feature>
<keyword evidence="1" id="KW-1133">Transmembrane helix</keyword>
<organism evidence="3 4">
    <name type="scientific">Paenibacillus agricola</name>
    <dbReference type="NCBI Taxonomy" id="2716264"/>
    <lineage>
        <taxon>Bacteria</taxon>
        <taxon>Bacillati</taxon>
        <taxon>Bacillota</taxon>
        <taxon>Bacilli</taxon>
        <taxon>Bacillales</taxon>
        <taxon>Paenibacillaceae</taxon>
        <taxon>Paenibacillus</taxon>
    </lineage>
</organism>
<dbReference type="NCBIfam" id="NF037970">
    <property type="entry name" value="vanZ_1"/>
    <property type="match status" value="1"/>
</dbReference>
<dbReference type="EMBL" id="JAAOIW010000003">
    <property type="protein sequence ID" value="NHN29935.1"/>
    <property type="molecule type" value="Genomic_DNA"/>
</dbReference>
<dbReference type="Pfam" id="PF04892">
    <property type="entry name" value="VanZ"/>
    <property type="match status" value="1"/>
</dbReference>
<proteinExistence type="predicted"/>
<accession>A0ABX0J3E7</accession>
<protein>
    <submittedName>
        <fullName evidence="3">VanZ family protein</fullName>
    </submittedName>
</protein>
<name>A0ABX0J3E7_9BACL</name>
<evidence type="ECO:0000259" key="2">
    <source>
        <dbReference type="Pfam" id="PF04892"/>
    </source>
</evidence>
<dbReference type="Proteomes" id="UP001165962">
    <property type="component" value="Unassembled WGS sequence"/>
</dbReference>
<evidence type="ECO:0000313" key="3">
    <source>
        <dbReference type="EMBL" id="NHN29935.1"/>
    </source>
</evidence>
<sequence length="181" mass="20350">MNHGSYGLNTRRLAAIWVPAFIVMAIIFILSSQSYEQQSIKKQLSLVVHRTSLGDYLSGMKFQYGSLTIDGNKDGPEGVLEFMLRKLAHYIEYFLLSVSLLRGIRFTTSLRLSTAILMTAFLSVSFAVTDEFHQQYAIHRGARPQDIILDTAGVLTGLLVYGLLAIRKKRKLVNTYKTEGL</sequence>
<reference evidence="3" key="1">
    <citation type="submission" date="2020-03" db="EMBL/GenBank/DDBJ databases">
        <title>Draft sequencing of Paenibacilllus sp. S3N08.</title>
        <authorList>
            <person name="Kim D.-U."/>
        </authorList>
    </citation>
    <scope>NUCLEOTIDE SEQUENCE</scope>
    <source>
        <strain evidence="3">S3N08</strain>
    </source>
</reference>
<dbReference type="InterPro" id="IPR006976">
    <property type="entry name" value="VanZ-like"/>
</dbReference>
<evidence type="ECO:0000256" key="1">
    <source>
        <dbReference type="SAM" id="Phobius"/>
    </source>
</evidence>
<feature type="transmembrane region" description="Helical" evidence="1">
    <location>
        <begin position="12"/>
        <end position="32"/>
    </location>
</feature>
<comment type="caution">
    <text evidence="3">The sequence shown here is derived from an EMBL/GenBank/DDBJ whole genome shotgun (WGS) entry which is preliminary data.</text>
</comment>
<feature type="domain" description="VanZ-like" evidence="2">
    <location>
        <begin position="17"/>
        <end position="163"/>
    </location>
</feature>
<dbReference type="InterPro" id="IPR016747">
    <property type="entry name" value="Phosphotransbutyrylase"/>
</dbReference>
<dbReference type="RefSeq" id="WP_166148516.1">
    <property type="nucleotide sequence ID" value="NZ_JAAOIW010000003.1"/>
</dbReference>
<keyword evidence="4" id="KW-1185">Reference proteome</keyword>
<evidence type="ECO:0000313" key="4">
    <source>
        <dbReference type="Proteomes" id="UP001165962"/>
    </source>
</evidence>
<keyword evidence="1" id="KW-0812">Transmembrane</keyword>
<keyword evidence="1" id="KW-0472">Membrane</keyword>
<feature type="transmembrane region" description="Helical" evidence="1">
    <location>
        <begin position="109"/>
        <end position="127"/>
    </location>
</feature>